<gene>
    <name evidence="12" type="ORF">Aory04_000920600</name>
</gene>
<organism evidence="12 13">
    <name type="scientific">Aspergillus oryzae</name>
    <name type="common">Yellow koji mold</name>
    <dbReference type="NCBI Taxonomy" id="5062"/>
    <lineage>
        <taxon>Eukaryota</taxon>
        <taxon>Fungi</taxon>
        <taxon>Dikarya</taxon>
        <taxon>Ascomycota</taxon>
        <taxon>Pezizomycotina</taxon>
        <taxon>Eurotiomycetes</taxon>
        <taxon>Eurotiomycetidae</taxon>
        <taxon>Eurotiales</taxon>
        <taxon>Aspergillaceae</taxon>
        <taxon>Aspergillus</taxon>
        <taxon>Aspergillus subgen. Circumdati</taxon>
    </lineage>
</organism>
<dbReference type="AlphaFoldDB" id="A0AAN4YNC9"/>
<evidence type="ECO:0000256" key="11">
    <source>
        <dbReference type="RuleBase" id="RU361208"/>
    </source>
</evidence>
<evidence type="ECO:0000256" key="7">
    <source>
        <dbReference type="ARBA" id="ARBA00023277"/>
    </source>
</evidence>
<keyword evidence="5" id="KW-0732">Signal</keyword>
<keyword evidence="7" id="KW-0119">Carbohydrate metabolism</keyword>
<evidence type="ECO:0000256" key="8">
    <source>
        <dbReference type="ARBA" id="ARBA00023295"/>
    </source>
</evidence>
<evidence type="ECO:0000256" key="6">
    <source>
        <dbReference type="ARBA" id="ARBA00022801"/>
    </source>
</evidence>
<dbReference type="EMBL" id="BSYA01000124">
    <property type="protein sequence ID" value="GMG33727.1"/>
    <property type="molecule type" value="Genomic_DNA"/>
</dbReference>
<name>A0AAN4YNC9_ASPOZ</name>
<reference evidence="12" key="1">
    <citation type="submission" date="2023-04" db="EMBL/GenBank/DDBJ databases">
        <title>Aspergillus oryzae NBRC 4228.</title>
        <authorList>
            <person name="Ichikawa N."/>
            <person name="Sato H."/>
            <person name="Tonouchi N."/>
        </authorList>
    </citation>
    <scope>NUCLEOTIDE SEQUENCE</scope>
    <source>
        <strain evidence="12">NBRC 4228</strain>
    </source>
</reference>
<evidence type="ECO:0000256" key="3">
    <source>
        <dbReference type="ARBA" id="ARBA00007799"/>
    </source>
</evidence>
<keyword evidence="8 11" id="KW-0326">Glycosidase</keyword>
<evidence type="ECO:0000256" key="9">
    <source>
        <dbReference type="ARBA" id="ARBA00023326"/>
    </source>
</evidence>
<comment type="subcellular location">
    <subcellularLocation>
        <location evidence="2 11">Secreted</location>
    </subcellularLocation>
</comment>
<evidence type="ECO:0000313" key="12">
    <source>
        <dbReference type="EMBL" id="GMG33727.1"/>
    </source>
</evidence>
<dbReference type="GO" id="GO:0000272">
    <property type="term" value="P:polysaccharide catabolic process"/>
    <property type="evidence" value="ECO:0007669"/>
    <property type="project" value="UniProtKB-KW"/>
</dbReference>
<evidence type="ECO:0000313" key="13">
    <source>
        <dbReference type="Proteomes" id="UP001165205"/>
    </source>
</evidence>
<sequence>MFSNGKMYYGILGDSNGDDPQITGEASWLMARTCFPKEDLQGNNAHSSKDVTCKCSCWLNVLGKELLTNRKDILFTGKDAVLPDNAMDKTYITDFDTLRSMGDKLVRALASNMDKSASSESPATSLWAGRGAVSAGPCWKAMAAWYGDTSDYGYLSLHFSPGQVIEGDACYKDESYLEDLLYAGGH</sequence>
<dbReference type="Proteomes" id="UP001165205">
    <property type="component" value="Unassembled WGS sequence"/>
</dbReference>
<accession>A0AAN4YNC9</accession>
<comment type="caution">
    <text evidence="12">The sequence shown here is derived from an EMBL/GenBank/DDBJ whole genome shotgun (WGS) entry which is preliminary data.</text>
</comment>
<dbReference type="GO" id="GO:0005576">
    <property type="term" value="C:extracellular region"/>
    <property type="evidence" value="ECO:0007669"/>
    <property type="project" value="UniProtKB-SubCell"/>
</dbReference>
<evidence type="ECO:0000256" key="5">
    <source>
        <dbReference type="ARBA" id="ARBA00022729"/>
    </source>
</evidence>
<protein>
    <recommendedName>
        <fullName evidence="11">Endo-chitosanase</fullName>
        <ecNumber evidence="11">3.2.1.132</ecNumber>
    </recommendedName>
</protein>
<dbReference type="GO" id="GO:0016977">
    <property type="term" value="F:chitosanase activity"/>
    <property type="evidence" value="ECO:0007669"/>
    <property type="project" value="UniProtKB-EC"/>
</dbReference>
<keyword evidence="9 11" id="KW-0624">Polysaccharide degradation</keyword>
<evidence type="ECO:0000256" key="1">
    <source>
        <dbReference type="ARBA" id="ARBA00000405"/>
    </source>
</evidence>
<evidence type="ECO:0000256" key="10">
    <source>
        <dbReference type="ARBA" id="ARBA00029386"/>
    </source>
</evidence>
<evidence type="ECO:0000256" key="4">
    <source>
        <dbReference type="ARBA" id="ARBA00022525"/>
    </source>
</evidence>
<comment type="function">
    <text evidence="10">Chitosanase catalyzing the endo-type cleavage of chitosan, the deacylated form of chitin. Chitosanase may be crucial in the degradation of the deacetylated portion of chitin in the fungal cell wall. Chitoolisaccharides produced by the hydrolysis of partially N-acetylated chitosan are known to have many biological activities, including antibacterial activity, immune-enhancing effects, and elicitor activity.</text>
</comment>
<proteinExistence type="inferred from homology"/>
<dbReference type="PANTHER" id="PTHR42061:SF4">
    <property type="entry name" value="ENDO-CHITOSANASE"/>
    <property type="match status" value="1"/>
</dbReference>
<dbReference type="PANTHER" id="PTHR42061">
    <property type="entry name" value="ENDO-CHITOSANASE"/>
    <property type="match status" value="1"/>
</dbReference>
<comment type="similarity">
    <text evidence="3 11">Belongs to the glycosyl hydrolase 75 family.</text>
</comment>
<evidence type="ECO:0000256" key="2">
    <source>
        <dbReference type="ARBA" id="ARBA00004613"/>
    </source>
</evidence>
<keyword evidence="6 11" id="KW-0378">Hydrolase</keyword>
<dbReference type="EC" id="3.2.1.132" evidence="11"/>
<comment type="catalytic activity">
    <reaction evidence="1 11">
        <text>Endohydrolysis of beta-(1-&gt;4)-linkages between D-glucosamine residues in a partly acetylated chitosan.</text>
        <dbReference type="EC" id="3.2.1.132"/>
    </reaction>
</comment>
<dbReference type="InterPro" id="IPR009939">
    <property type="entry name" value="Chitosanase_fungal"/>
</dbReference>
<dbReference type="Pfam" id="PF07335">
    <property type="entry name" value="Glyco_hydro_75"/>
    <property type="match status" value="1"/>
</dbReference>
<keyword evidence="4" id="KW-0964">Secreted</keyword>